<dbReference type="InterPro" id="IPR036388">
    <property type="entry name" value="WH-like_DNA-bd_sf"/>
</dbReference>
<dbReference type="RefSeq" id="WP_317140222.1">
    <property type="nucleotide sequence ID" value="NZ_CP118157.1"/>
</dbReference>
<name>A0AA97FHN4_9MICO</name>
<dbReference type="KEGG" id="mbet:N8K70_03470"/>
<dbReference type="AlphaFoldDB" id="A0AA97FHN4"/>
<proteinExistence type="predicted"/>
<protein>
    <recommendedName>
        <fullName evidence="3">MarR family transcriptional regulator</fullName>
    </recommendedName>
</protein>
<dbReference type="EMBL" id="CP118157">
    <property type="protein sequence ID" value="WOF23751.1"/>
    <property type="molecule type" value="Genomic_DNA"/>
</dbReference>
<reference evidence="1 2" key="1">
    <citation type="submission" date="2023-02" db="EMBL/GenBank/DDBJ databases">
        <title>Microbacterium betulae sp. nov., isolated from birch wood.</title>
        <authorList>
            <person name="Pasciak M."/>
            <person name="Pawlik K.J."/>
            <person name="Martynowski D."/>
            <person name="Laczmanski L."/>
            <person name="Ciekot J."/>
            <person name="Szponar B."/>
            <person name="Wojcik-Fatla A."/>
            <person name="Mackiewicz B."/>
            <person name="Farian E."/>
            <person name="Cholewa G."/>
            <person name="Cholewa A."/>
            <person name="Dutkiewicz J."/>
        </authorList>
    </citation>
    <scope>NUCLEOTIDE SEQUENCE [LARGE SCALE GENOMIC DNA]</scope>
    <source>
        <strain evidence="1 2">AB</strain>
    </source>
</reference>
<accession>A0AA97FHN4</accession>
<evidence type="ECO:0000313" key="1">
    <source>
        <dbReference type="EMBL" id="WOF23751.1"/>
    </source>
</evidence>
<keyword evidence="2" id="KW-1185">Reference proteome</keyword>
<evidence type="ECO:0000313" key="2">
    <source>
        <dbReference type="Proteomes" id="UP001305498"/>
    </source>
</evidence>
<organism evidence="1 2">
    <name type="scientific">Microbacterium betulae</name>
    <dbReference type="NCBI Taxonomy" id="2981139"/>
    <lineage>
        <taxon>Bacteria</taxon>
        <taxon>Bacillati</taxon>
        <taxon>Actinomycetota</taxon>
        <taxon>Actinomycetes</taxon>
        <taxon>Micrococcales</taxon>
        <taxon>Microbacteriaceae</taxon>
        <taxon>Microbacterium</taxon>
    </lineage>
</organism>
<sequence length="56" mass="5996">MSPTRTGRTAFLAAASGHMEQIRRAVLDHVDPEKIGELGDILRPIAEGLRAGLSRG</sequence>
<evidence type="ECO:0008006" key="3">
    <source>
        <dbReference type="Google" id="ProtNLM"/>
    </source>
</evidence>
<gene>
    <name evidence="1" type="ORF">N8K70_03470</name>
</gene>
<dbReference type="Proteomes" id="UP001305498">
    <property type="component" value="Chromosome"/>
</dbReference>
<dbReference type="Gene3D" id="1.10.10.10">
    <property type="entry name" value="Winged helix-like DNA-binding domain superfamily/Winged helix DNA-binding domain"/>
    <property type="match status" value="1"/>
</dbReference>